<dbReference type="EMBL" id="CAADFZ010000098">
    <property type="protein sequence ID" value="VFK66550.1"/>
    <property type="molecule type" value="Genomic_DNA"/>
</dbReference>
<protein>
    <submittedName>
        <fullName evidence="1">Uncharacterized protein</fullName>
    </submittedName>
</protein>
<evidence type="ECO:0000313" key="2">
    <source>
        <dbReference type="EMBL" id="VFK72075.1"/>
    </source>
</evidence>
<accession>A0A451AKH3</accession>
<gene>
    <name evidence="1" type="ORF">BECKUNK1418G_GA0071005_10982</name>
    <name evidence="2" type="ORF">BECKUNK1418H_GA0071006_10952</name>
</gene>
<sequence length="168" mass="20240">MVVVIDHFASRGKNMSKFRNQPFFGLPTLLLIILSALKRLGLARTFFQFMSLRIISCHFRWWENWRCLPSLDFSLHSGADHIFTFPENPEQNDQKIRESKKVVFHRPFWFRIFRVGFFRYVDRASHPCKNSRPIYSECGHRGPGYDTQRTRKFEFIIIRQNSRHRIYP</sequence>
<proteinExistence type="predicted"/>
<evidence type="ECO:0000313" key="1">
    <source>
        <dbReference type="EMBL" id="VFK66550.1"/>
    </source>
</evidence>
<dbReference type="EMBL" id="CAADGD010000095">
    <property type="protein sequence ID" value="VFK72075.1"/>
    <property type="molecule type" value="Genomic_DNA"/>
</dbReference>
<reference evidence="1" key="1">
    <citation type="submission" date="2019-02" db="EMBL/GenBank/DDBJ databases">
        <authorList>
            <person name="Gruber-Vodicka R. H."/>
            <person name="Seah K. B. B."/>
        </authorList>
    </citation>
    <scope>NUCLEOTIDE SEQUENCE</scope>
    <source>
        <strain evidence="2">BECK_BY19</strain>
        <strain evidence="1">BECK_BY8</strain>
    </source>
</reference>
<dbReference type="AlphaFoldDB" id="A0A451AKH3"/>
<organism evidence="1">
    <name type="scientific">Candidatus Kentrum sp. UNK</name>
    <dbReference type="NCBI Taxonomy" id="2126344"/>
    <lineage>
        <taxon>Bacteria</taxon>
        <taxon>Pseudomonadati</taxon>
        <taxon>Pseudomonadota</taxon>
        <taxon>Gammaproteobacteria</taxon>
        <taxon>Candidatus Kentrum</taxon>
    </lineage>
</organism>
<name>A0A451AKH3_9GAMM</name>